<dbReference type="Proteomes" id="UP000219369">
    <property type="component" value="Unassembled WGS sequence"/>
</dbReference>
<name>A0A2H3T1J7_FUSOX</name>
<dbReference type="VEuPathDB" id="FungiDB:FOC4_g10006994"/>
<dbReference type="EMBL" id="FMJY01000003">
    <property type="protein sequence ID" value="SCO81409.1"/>
    <property type="molecule type" value="Genomic_DNA"/>
</dbReference>
<protein>
    <submittedName>
        <fullName evidence="1">Uncharacterized protein</fullName>
    </submittedName>
</protein>
<dbReference type="VEuPathDB" id="FungiDB:FOXG_04052"/>
<evidence type="ECO:0000313" key="1">
    <source>
        <dbReference type="EMBL" id="SCO81409.1"/>
    </source>
</evidence>
<dbReference type="VEuPathDB" id="FungiDB:FOZG_03094"/>
<evidence type="ECO:0000313" key="2">
    <source>
        <dbReference type="Proteomes" id="UP000219369"/>
    </source>
</evidence>
<reference evidence="2" key="1">
    <citation type="submission" date="2016-09" db="EMBL/GenBank/DDBJ databases">
        <authorList>
            <person name="Guldener U."/>
        </authorList>
    </citation>
    <scope>NUCLEOTIDE SEQUENCE [LARGE SCALE GENOMIC DNA]</scope>
    <source>
        <strain evidence="2">V64-1</strain>
    </source>
</reference>
<dbReference type="VEuPathDB" id="FungiDB:FOC1_g10004633"/>
<dbReference type="VEuPathDB" id="FungiDB:HZS61_006034"/>
<proteinExistence type="predicted"/>
<dbReference type="VEuPathDB" id="FungiDB:FOIG_06881"/>
<dbReference type="AlphaFoldDB" id="A0A2H3T1J7"/>
<dbReference type="OrthoDB" id="5346581at2759"/>
<accession>A0A2H3T1J7</accession>
<gene>
    <name evidence="1" type="ORF">FRV6_05622</name>
</gene>
<organism evidence="1 2">
    <name type="scientific">Fusarium oxysporum</name>
    <name type="common">Fusarium vascular wilt</name>
    <dbReference type="NCBI Taxonomy" id="5507"/>
    <lineage>
        <taxon>Eukaryota</taxon>
        <taxon>Fungi</taxon>
        <taxon>Dikarya</taxon>
        <taxon>Ascomycota</taxon>
        <taxon>Pezizomycotina</taxon>
        <taxon>Sordariomycetes</taxon>
        <taxon>Hypocreomycetidae</taxon>
        <taxon>Hypocreales</taxon>
        <taxon>Nectriaceae</taxon>
        <taxon>Fusarium</taxon>
        <taxon>Fusarium oxysporum species complex</taxon>
    </lineage>
</organism>
<dbReference type="VEuPathDB" id="FungiDB:FOMG_03166"/>
<sequence length="360" mass="41099">MASCPSPVSQGPANLDVLDDEHRKVLDRAVRNVLNTEVAERVYAQIADGLPTEMSLIDSSDYVKDHPVYINRHTEICPGYIEKARVFRNQFELSQLQLSFKTIKAFGDALPGSEQFNLRLMELVAIACHQIGAYLFDLDDGAHKHKTYEDWRQNVLEEKKCGVESRRYYDPPPIAFSHRAYRYPDQYPRGPADGAGYWAESKILGGVTLFDRGETEQECKAIWIHGDLIRGPRTLYPPTKEQFDALIKFLTTPLGEGLTCPFPIHGASVNRPRWHPYHAFAYYHIFRDRYERKIPPNPPQSGCVEDGMDWLELDDRRILLLGGFSNPQGEPYVSDDEYAAATERIKNITPSSPLWRPSEI</sequence>